<keyword evidence="10" id="KW-0067">ATP-binding</keyword>
<dbReference type="PANTHER" id="PTHR43547">
    <property type="entry name" value="TWO-COMPONENT HISTIDINE KINASE"/>
    <property type="match status" value="1"/>
</dbReference>
<dbReference type="PANTHER" id="PTHR43547:SF3">
    <property type="entry name" value="SENSOR PROTEIN CITS"/>
    <property type="match status" value="1"/>
</dbReference>
<keyword evidence="11 14" id="KW-1133">Transmembrane helix</keyword>
<evidence type="ECO:0000256" key="8">
    <source>
        <dbReference type="ARBA" id="ARBA00022741"/>
    </source>
</evidence>
<sequence>MKKKYGWTLQRRIAWFTVFLVLLIIVQIGILTYYSVSRTVEKEIGSRALHIASQVAASPEVVQGFKEEDPSATIQPFVERIRILTDAEFIVVGDAEGIRYSHPIPSRIGKEMVGGDNDRALLLGESYTSKAKGSLGLSLRGKVPVRDEAGNVIGIVSVGFLLEDIRQMTIDYGKKIAWVAGAGLFVGIAGAMLLARSIKRTMFGLEPEEISSLYQIRDTVIQSIREGIMVVNKDGNIELLNETARNILSVPKGKNIIGQPVIEYVPNGQLLEVLRTGERQLDQESDLGGKTIIANRIPVKSGGEVIGVVSSFRLKSEIDQLTEELSQVQRYSEALRAQTHEYNNFLYTVSGLIQLGAYDEALELIHKESSDTQDWIQVITDRIRDPAVGGILLGFMNRSRELKVDLTLDRESSLKKLPARIRSESVVSILGNLVTNAFEAVGRNDEADRKVRIFLLDLGDDLLLEVEDSGPGIADEDMPYLFELGFTTKEAKHGKRGFGLTRVAELTKQLGGTVSVEEGEWGGARFVVAIPKEGRQGNESE</sequence>
<evidence type="ECO:0000256" key="7">
    <source>
        <dbReference type="ARBA" id="ARBA00022692"/>
    </source>
</evidence>
<keyword evidence="12" id="KW-0902">Two-component regulatory system</keyword>
<evidence type="ECO:0000256" key="13">
    <source>
        <dbReference type="ARBA" id="ARBA00023136"/>
    </source>
</evidence>
<dbReference type="SUPFAM" id="SSF55874">
    <property type="entry name" value="ATPase domain of HSP90 chaperone/DNA topoisomerase II/histidine kinase"/>
    <property type="match status" value="1"/>
</dbReference>
<dbReference type="GO" id="GO:0005524">
    <property type="term" value="F:ATP binding"/>
    <property type="evidence" value="ECO:0007669"/>
    <property type="project" value="UniProtKB-KW"/>
</dbReference>
<dbReference type="Gene3D" id="3.30.450.20">
    <property type="entry name" value="PAS domain"/>
    <property type="match status" value="2"/>
</dbReference>
<evidence type="ECO:0000256" key="2">
    <source>
        <dbReference type="ARBA" id="ARBA00004651"/>
    </source>
</evidence>
<dbReference type="EC" id="2.7.13.3" evidence="3"/>
<dbReference type="SUPFAM" id="SSF55890">
    <property type="entry name" value="Sporulation response regulatory protein Spo0B"/>
    <property type="match status" value="1"/>
</dbReference>
<keyword evidence="7 14" id="KW-0812">Transmembrane</keyword>
<evidence type="ECO:0000313" key="17">
    <source>
        <dbReference type="Proteomes" id="UP000309676"/>
    </source>
</evidence>
<dbReference type="OrthoDB" id="9792686at2"/>
<dbReference type="InterPro" id="IPR013767">
    <property type="entry name" value="PAS_fold"/>
</dbReference>
<dbReference type="InterPro" id="IPR000014">
    <property type="entry name" value="PAS"/>
</dbReference>
<evidence type="ECO:0000256" key="10">
    <source>
        <dbReference type="ARBA" id="ARBA00022840"/>
    </source>
</evidence>
<keyword evidence="8" id="KW-0547">Nucleotide-binding</keyword>
<dbReference type="InterPro" id="IPR005467">
    <property type="entry name" value="His_kinase_dom"/>
</dbReference>
<dbReference type="SUPFAM" id="SSF103190">
    <property type="entry name" value="Sensory domain-like"/>
    <property type="match status" value="1"/>
</dbReference>
<dbReference type="InterPro" id="IPR036890">
    <property type="entry name" value="HATPase_C_sf"/>
</dbReference>
<dbReference type="CDD" id="cd18773">
    <property type="entry name" value="PDC1_HK_sensor"/>
    <property type="match status" value="1"/>
</dbReference>
<dbReference type="Proteomes" id="UP000309676">
    <property type="component" value="Unassembled WGS sequence"/>
</dbReference>
<evidence type="ECO:0000256" key="14">
    <source>
        <dbReference type="SAM" id="Phobius"/>
    </source>
</evidence>
<evidence type="ECO:0000256" key="11">
    <source>
        <dbReference type="ARBA" id="ARBA00022989"/>
    </source>
</evidence>
<keyword evidence="17" id="KW-1185">Reference proteome</keyword>
<proteinExistence type="predicted"/>
<evidence type="ECO:0000256" key="6">
    <source>
        <dbReference type="ARBA" id="ARBA00022679"/>
    </source>
</evidence>
<dbReference type="Pfam" id="PF02518">
    <property type="entry name" value="HATPase_c"/>
    <property type="match status" value="1"/>
</dbReference>
<comment type="caution">
    <text evidence="16">The sequence shown here is derived from an EMBL/GenBank/DDBJ whole genome shotgun (WGS) entry which is preliminary data.</text>
</comment>
<evidence type="ECO:0000256" key="5">
    <source>
        <dbReference type="ARBA" id="ARBA00022553"/>
    </source>
</evidence>
<keyword evidence="13 14" id="KW-0472">Membrane</keyword>
<dbReference type="InterPro" id="IPR029151">
    <property type="entry name" value="Sensor-like_sf"/>
</dbReference>
<feature type="domain" description="Histidine kinase" evidence="15">
    <location>
        <begin position="337"/>
        <end position="534"/>
    </location>
</feature>
<dbReference type="Pfam" id="PF00989">
    <property type="entry name" value="PAS"/>
    <property type="match status" value="1"/>
</dbReference>
<keyword evidence="4" id="KW-1003">Cell membrane</keyword>
<dbReference type="SMART" id="SM00091">
    <property type="entry name" value="PAS"/>
    <property type="match status" value="1"/>
</dbReference>
<feature type="transmembrane region" description="Helical" evidence="14">
    <location>
        <begin position="176"/>
        <end position="195"/>
    </location>
</feature>
<dbReference type="InterPro" id="IPR035965">
    <property type="entry name" value="PAS-like_dom_sf"/>
</dbReference>
<accession>A0A5R9G5I6</accession>
<dbReference type="PRINTS" id="PR00344">
    <property type="entry name" value="BCTRLSENSOR"/>
</dbReference>
<dbReference type="Pfam" id="PF17203">
    <property type="entry name" value="sCache_3_2"/>
    <property type="match status" value="1"/>
</dbReference>
<keyword evidence="6" id="KW-0808">Transferase</keyword>
<dbReference type="RefSeq" id="WP_138196019.1">
    <property type="nucleotide sequence ID" value="NZ_VCIW01000015.1"/>
</dbReference>
<dbReference type="PROSITE" id="PS50109">
    <property type="entry name" value="HIS_KIN"/>
    <property type="match status" value="1"/>
</dbReference>
<evidence type="ECO:0000256" key="3">
    <source>
        <dbReference type="ARBA" id="ARBA00012438"/>
    </source>
</evidence>
<evidence type="ECO:0000256" key="9">
    <source>
        <dbReference type="ARBA" id="ARBA00022777"/>
    </source>
</evidence>
<protein>
    <recommendedName>
        <fullName evidence="3">histidine kinase</fullName>
        <ecNumber evidence="3">2.7.13.3</ecNumber>
    </recommendedName>
</protein>
<evidence type="ECO:0000256" key="4">
    <source>
        <dbReference type="ARBA" id="ARBA00022475"/>
    </source>
</evidence>
<dbReference type="GO" id="GO:0006355">
    <property type="term" value="P:regulation of DNA-templated transcription"/>
    <property type="evidence" value="ECO:0007669"/>
    <property type="project" value="InterPro"/>
</dbReference>
<reference evidence="16 17" key="1">
    <citation type="submission" date="2019-05" db="EMBL/GenBank/DDBJ databases">
        <authorList>
            <person name="Narsing Rao M.P."/>
            <person name="Li W.J."/>
        </authorList>
    </citation>
    <scope>NUCLEOTIDE SEQUENCE [LARGE SCALE GENOMIC DNA]</scope>
    <source>
        <strain evidence="16 17">SYSU_K30003</strain>
    </source>
</reference>
<feature type="transmembrane region" description="Helical" evidence="14">
    <location>
        <begin position="12"/>
        <end position="34"/>
    </location>
</feature>
<comment type="catalytic activity">
    <reaction evidence="1">
        <text>ATP + protein L-histidine = ADP + protein N-phospho-L-histidine.</text>
        <dbReference type="EC" id="2.7.13.3"/>
    </reaction>
</comment>
<keyword evidence="5" id="KW-0597">Phosphoprotein</keyword>
<evidence type="ECO:0000256" key="1">
    <source>
        <dbReference type="ARBA" id="ARBA00000085"/>
    </source>
</evidence>
<dbReference type="InterPro" id="IPR016120">
    <property type="entry name" value="Sig_transdc_His_kin_SpoOB"/>
</dbReference>
<dbReference type="InterPro" id="IPR004358">
    <property type="entry name" value="Sig_transdc_His_kin-like_C"/>
</dbReference>
<dbReference type="SMART" id="SM00387">
    <property type="entry name" value="HATPase_c"/>
    <property type="match status" value="1"/>
</dbReference>
<dbReference type="InterPro" id="IPR039506">
    <property type="entry name" value="SPOB_a"/>
</dbReference>
<evidence type="ECO:0000256" key="12">
    <source>
        <dbReference type="ARBA" id="ARBA00023012"/>
    </source>
</evidence>
<gene>
    <name evidence="16" type="ORF">FE782_19980</name>
</gene>
<dbReference type="AlphaFoldDB" id="A0A5R9G5I6"/>
<evidence type="ECO:0000313" key="16">
    <source>
        <dbReference type="EMBL" id="TLS50309.1"/>
    </source>
</evidence>
<dbReference type="InterPro" id="IPR003594">
    <property type="entry name" value="HATPase_dom"/>
</dbReference>
<keyword evidence="9 16" id="KW-0418">Kinase</keyword>
<dbReference type="InterPro" id="IPR033463">
    <property type="entry name" value="sCache_3"/>
</dbReference>
<dbReference type="SUPFAM" id="SSF55785">
    <property type="entry name" value="PYP-like sensor domain (PAS domain)"/>
    <property type="match status" value="1"/>
</dbReference>
<dbReference type="CDD" id="cd00130">
    <property type="entry name" value="PAS"/>
    <property type="match status" value="1"/>
</dbReference>
<dbReference type="EMBL" id="VCIW01000015">
    <property type="protein sequence ID" value="TLS50309.1"/>
    <property type="molecule type" value="Genomic_DNA"/>
</dbReference>
<comment type="subcellular location">
    <subcellularLocation>
        <location evidence="2">Cell membrane</location>
        <topology evidence="2">Multi-pass membrane protein</topology>
    </subcellularLocation>
</comment>
<dbReference type="GO" id="GO:0000155">
    <property type="term" value="F:phosphorelay sensor kinase activity"/>
    <property type="evidence" value="ECO:0007669"/>
    <property type="project" value="InterPro"/>
</dbReference>
<dbReference type="Gene3D" id="1.10.287.130">
    <property type="match status" value="1"/>
</dbReference>
<organism evidence="16 17">
    <name type="scientific">Paenibacillus antri</name>
    <dbReference type="NCBI Taxonomy" id="2582848"/>
    <lineage>
        <taxon>Bacteria</taxon>
        <taxon>Bacillati</taxon>
        <taxon>Bacillota</taxon>
        <taxon>Bacilli</taxon>
        <taxon>Bacillales</taxon>
        <taxon>Paenibacillaceae</taxon>
        <taxon>Paenibacillus</taxon>
    </lineage>
</organism>
<evidence type="ECO:0000259" key="15">
    <source>
        <dbReference type="PROSITE" id="PS50109"/>
    </source>
</evidence>
<dbReference type="GO" id="GO:0005886">
    <property type="term" value="C:plasma membrane"/>
    <property type="evidence" value="ECO:0007669"/>
    <property type="project" value="UniProtKB-SubCell"/>
</dbReference>
<dbReference type="Gene3D" id="3.30.565.10">
    <property type="entry name" value="Histidine kinase-like ATPase, C-terminal domain"/>
    <property type="match status" value="1"/>
</dbReference>
<dbReference type="Pfam" id="PF14689">
    <property type="entry name" value="SPOB_a"/>
    <property type="match status" value="1"/>
</dbReference>
<name>A0A5R9G5I6_9BACL</name>
<dbReference type="FunFam" id="3.30.450.20:FF:000018">
    <property type="entry name" value="Sensor histidine kinase DcuS"/>
    <property type="match status" value="1"/>
</dbReference>